<comment type="caution">
    <text evidence="2">The sequence shown here is derived from an EMBL/GenBank/DDBJ whole genome shotgun (WGS) entry which is preliminary data.</text>
</comment>
<organism evidence="2 3">
    <name type="scientific">Moniliophthora roreri</name>
    <name type="common">Frosty pod rot fungus</name>
    <name type="synonym">Monilia roreri</name>
    <dbReference type="NCBI Taxonomy" id="221103"/>
    <lineage>
        <taxon>Eukaryota</taxon>
        <taxon>Fungi</taxon>
        <taxon>Dikarya</taxon>
        <taxon>Basidiomycota</taxon>
        <taxon>Agaricomycotina</taxon>
        <taxon>Agaricomycetes</taxon>
        <taxon>Agaricomycetidae</taxon>
        <taxon>Agaricales</taxon>
        <taxon>Marasmiineae</taxon>
        <taxon>Marasmiaceae</taxon>
        <taxon>Moniliophthora</taxon>
    </lineage>
</organism>
<dbReference type="InterPro" id="IPR022024">
    <property type="entry name" value="DUF3602"/>
</dbReference>
<dbReference type="AlphaFoldDB" id="A0A0W0FV27"/>
<feature type="region of interest" description="Disordered" evidence="1">
    <location>
        <begin position="1"/>
        <end position="34"/>
    </location>
</feature>
<evidence type="ECO:0000313" key="2">
    <source>
        <dbReference type="EMBL" id="KTB40205.1"/>
    </source>
</evidence>
<dbReference type="EMBL" id="LATX01001598">
    <property type="protein sequence ID" value="KTB40205.1"/>
    <property type="molecule type" value="Genomic_DNA"/>
</dbReference>
<feature type="compositionally biased region" description="Basic and acidic residues" evidence="1">
    <location>
        <begin position="97"/>
        <end position="108"/>
    </location>
</feature>
<name>A0A0W0FV27_MONRR</name>
<accession>A0A0W0FV27</accession>
<dbReference type="Pfam" id="PF12223">
    <property type="entry name" value="DUF3602"/>
    <property type="match status" value="1"/>
</dbReference>
<dbReference type="Proteomes" id="UP000054988">
    <property type="component" value="Unassembled WGS sequence"/>
</dbReference>
<gene>
    <name evidence="2" type="ORF">WG66_7229</name>
</gene>
<reference evidence="2 3" key="1">
    <citation type="submission" date="2015-12" db="EMBL/GenBank/DDBJ databases">
        <title>Draft genome sequence of Moniliophthora roreri, the causal agent of frosty pod rot of cacao.</title>
        <authorList>
            <person name="Aime M.C."/>
            <person name="Diaz-Valderrama J.R."/>
            <person name="Kijpornyongpan T."/>
            <person name="Phillips-Mora W."/>
        </authorList>
    </citation>
    <scope>NUCLEOTIDE SEQUENCE [LARGE SCALE GENOMIC DNA]</scope>
    <source>
        <strain evidence="2 3">MCA 2952</strain>
    </source>
</reference>
<proteinExistence type="predicted"/>
<protein>
    <submittedName>
        <fullName evidence="2">Uncharacterized protein</fullName>
    </submittedName>
</protein>
<evidence type="ECO:0000256" key="1">
    <source>
        <dbReference type="SAM" id="MobiDB-lite"/>
    </source>
</evidence>
<evidence type="ECO:0000313" key="3">
    <source>
        <dbReference type="Proteomes" id="UP000054988"/>
    </source>
</evidence>
<sequence length="228" mass="24244">MADRRNSSPSPRGRNTLSNQISSIGAKINRALSGDRLGRFDADRESLASKVVSDGANANERSVSRGRQGFSSSGRGGIGNIHQNASTSPVGGLGDVVRGRDRGPDPDRVISTGRGGIGNIRTPIAEQISSDAASSKSVPLSNAPTELSFSFQTLTTPTTRILVHAPEGPRWCLQGEVVPEIFGPRPKTVLMPNDGGETLVYDAGIVNILRTKRYRTDLGNAFSFPILY</sequence>
<feature type="region of interest" description="Disordered" evidence="1">
    <location>
        <begin position="53"/>
        <end position="116"/>
    </location>
</feature>